<dbReference type="Proteomes" id="UP000807769">
    <property type="component" value="Unassembled WGS sequence"/>
</dbReference>
<reference evidence="2" key="1">
    <citation type="journal article" date="2020" name="New Phytol.">
        <title>Comparative genomics reveals dynamic genome evolution in host specialist ectomycorrhizal fungi.</title>
        <authorList>
            <person name="Lofgren L.A."/>
            <person name="Nguyen N.H."/>
            <person name="Vilgalys R."/>
            <person name="Ruytinx J."/>
            <person name="Liao H.L."/>
            <person name="Branco S."/>
            <person name="Kuo A."/>
            <person name="LaButti K."/>
            <person name="Lipzen A."/>
            <person name="Andreopoulos W."/>
            <person name="Pangilinan J."/>
            <person name="Riley R."/>
            <person name="Hundley H."/>
            <person name="Na H."/>
            <person name="Barry K."/>
            <person name="Grigoriev I.V."/>
            <person name="Stajich J.E."/>
            <person name="Kennedy P.G."/>
        </authorList>
    </citation>
    <scope>NUCLEOTIDE SEQUENCE</scope>
    <source>
        <strain evidence="2">MN1</strain>
    </source>
</reference>
<dbReference type="EMBL" id="JABBWG010000047">
    <property type="protein sequence ID" value="KAG1806192.1"/>
    <property type="molecule type" value="Genomic_DNA"/>
</dbReference>
<protein>
    <submittedName>
        <fullName evidence="2">Uncharacterized protein</fullName>
    </submittedName>
</protein>
<evidence type="ECO:0000313" key="3">
    <source>
        <dbReference type="Proteomes" id="UP000807769"/>
    </source>
</evidence>
<comment type="caution">
    <text evidence="2">The sequence shown here is derived from an EMBL/GenBank/DDBJ whole genome shotgun (WGS) entry which is preliminary data.</text>
</comment>
<dbReference type="RefSeq" id="XP_041187701.1">
    <property type="nucleotide sequence ID" value="XM_041331698.1"/>
</dbReference>
<evidence type="ECO:0000313" key="2">
    <source>
        <dbReference type="EMBL" id="KAG1806192.1"/>
    </source>
</evidence>
<keyword evidence="1" id="KW-0175">Coiled coil</keyword>
<gene>
    <name evidence="2" type="ORF">BJ212DRAFT_1282724</name>
</gene>
<accession>A0A9P7DYC5</accession>
<proteinExistence type="predicted"/>
<sequence>LCVTCDNVSNNDAMIDELAVDMPDFGGQVMHTRCFLHMVNLVAKLVICKFDVLKRKQDNSRDDEAELTAEESQLKEQLEELSKNIELKDYVTIAEITGDDSNVGDNTEGLVDATMLLTSDEQEEL</sequence>
<feature type="non-terminal residue" evidence="2">
    <location>
        <position position="1"/>
    </location>
</feature>
<dbReference type="AlphaFoldDB" id="A0A9P7DYC5"/>
<dbReference type="OrthoDB" id="2748837at2759"/>
<organism evidence="2 3">
    <name type="scientific">Suillus subaureus</name>
    <dbReference type="NCBI Taxonomy" id="48587"/>
    <lineage>
        <taxon>Eukaryota</taxon>
        <taxon>Fungi</taxon>
        <taxon>Dikarya</taxon>
        <taxon>Basidiomycota</taxon>
        <taxon>Agaricomycotina</taxon>
        <taxon>Agaricomycetes</taxon>
        <taxon>Agaricomycetidae</taxon>
        <taxon>Boletales</taxon>
        <taxon>Suillineae</taxon>
        <taxon>Suillaceae</taxon>
        <taxon>Suillus</taxon>
    </lineage>
</organism>
<dbReference type="GeneID" id="64625715"/>
<evidence type="ECO:0000256" key="1">
    <source>
        <dbReference type="SAM" id="Coils"/>
    </source>
</evidence>
<keyword evidence="3" id="KW-1185">Reference proteome</keyword>
<feature type="coiled-coil region" evidence="1">
    <location>
        <begin position="53"/>
        <end position="84"/>
    </location>
</feature>
<name>A0A9P7DYC5_9AGAM</name>